<comment type="caution">
    <text evidence="6">The sequence shown here is derived from an EMBL/GenBank/DDBJ whole genome shotgun (WGS) entry which is preliminary data.</text>
</comment>
<dbReference type="HAMAP" id="MF_03044">
    <property type="entry name" value="BMT2"/>
    <property type="match status" value="1"/>
</dbReference>
<keyword evidence="2 4" id="KW-0808">Transferase</keyword>
<keyword evidence="3 4" id="KW-0949">S-adenosyl-L-methionine</keyword>
<keyword evidence="1 4" id="KW-0489">Methyltransferase</keyword>
<dbReference type="SUPFAM" id="SSF53335">
    <property type="entry name" value="S-adenosyl-L-methionine-dependent methyltransferases"/>
    <property type="match status" value="1"/>
</dbReference>
<name>A0A8H6MGM0_9AGAR</name>
<dbReference type="Proteomes" id="UP000521943">
    <property type="component" value="Unassembled WGS sequence"/>
</dbReference>
<dbReference type="EMBL" id="JACGCI010000003">
    <property type="protein sequence ID" value="KAF6765021.1"/>
    <property type="molecule type" value="Genomic_DNA"/>
</dbReference>
<accession>A0A8H6MGM0</accession>
<evidence type="ECO:0000256" key="1">
    <source>
        <dbReference type="ARBA" id="ARBA00022603"/>
    </source>
</evidence>
<dbReference type="AlphaFoldDB" id="A0A8H6MGM0"/>
<sequence>MPKARKRKTPIVAPSSDAATSSRPEVTRSVIREFHVLLKRQTQLGRSGTKDAAIASELDRIQQRIQELGGLERYQHMSATGQKDDRGGGSHKIFIGWMKELGLHKREDKGKLKMLEVGALLPDNYQSCSSWIDCRPIDLNSRHPAILQQDFFLLDPLTNQEKWSAISLSLVLNFVPEPKDRGRMLRMAHSMMVQDGHLFIALPLPCVTNSRYLTIEHFKAIMSIIGFKQLKEKWREGGKMVYYLYQKEEPSPAQDGTLFSKKRELRAGPSRNNFAVMLADA</sequence>
<comment type="function">
    <text evidence="4">S-adenosyl-L-methionine-dependent methyltransferase that specifically methylates the N(1) position of an adenine present in helix 65 in 25S rRNA.</text>
</comment>
<reference evidence="6 7" key="1">
    <citation type="submission" date="2020-07" db="EMBL/GenBank/DDBJ databases">
        <title>Comparative genomics of pyrophilous fungi reveals a link between fire events and developmental genes.</title>
        <authorList>
            <consortium name="DOE Joint Genome Institute"/>
            <person name="Steindorff A.S."/>
            <person name="Carver A."/>
            <person name="Calhoun S."/>
            <person name="Stillman K."/>
            <person name="Liu H."/>
            <person name="Lipzen A."/>
            <person name="Pangilinan J."/>
            <person name="Labutti K."/>
            <person name="Bruns T.D."/>
            <person name="Grigoriev I.V."/>
        </authorList>
    </citation>
    <scope>NUCLEOTIDE SEQUENCE [LARGE SCALE GENOMIC DNA]</scope>
    <source>
        <strain evidence="6 7">CBS 144469</strain>
    </source>
</reference>
<protein>
    <recommendedName>
        <fullName evidence="4">25S rRNA adenine-N(1) methyltransferase</fullName>
        <ecNumber evidence="4">2.1.1.-</ecNumber>
    </recommendedName>
</protein>
<dbReference type="GO" id="GO:0005730">
    <property type="term" value="C:nucleolus"/>
    <property type="evidence" value="ECO:0007669"/>
    <property type="project" value="UniProtKB-SubCell"/>
</dbReference>
<comment type="subcellular location">
    <subcellularLocation>
        <location evidence="4">Nucleus</location>
        <location evidence="4">Nucleolus</location>
    </subcellularLocation>
</comment>
<evidence type="ECO:0000256" key="4">
    <source>
        <dbReference type="HAMAP-Rule" id="MF_03044"/>
    </source>
</evidence>
<evidence type="ECO:0000256" key="3">
    <source>
        <dbReference type="ARBA" id="ARBA00022691"/>
    </source>
</evidence>
<dbReference type="Pfam" id="PF11968">
    <property type="entry name" value="Bmt2"/>
    <property type="match status" value="1"/>
</dbReference>
<feature type="binding site" evidence="4">
    <location>
        <position position="138"/>
    </location>
    <ligand>
        <name>S-adenosyl-L-methionine</name>
        <dbReference type="ChEBI" id="CHEBI:59789"/>
    </ligand>
</feature>
<proteinExistence type="inferred from homology"/>
<evidence type="ECO:0000256" key="2">
    <source>
        <dbReference type="ARBA" id="ARBA00022679"/>
    </source>
</evidence>
<dbReference type="PANTHER" id="PTHR21008">
    <property type="entry name" value="S-ADENOSYLMETHIONINE SENSOR UPSTREAM OF MTORC1-RELATED"/>
    <property type="match status" value="1"/>
</dbReference>
<dbReference type="OrthoDB" id="5954793at2759"/>
<organism evidence="6 7">
    <name type="scientific">Ephemerocybe angulata</name>
    <dbReference type="NCBI Taxonomy" id="980116"/>
    <lineage>
        <taxon>Eukaryota</taxon>
        <taxon>Fungi</taxon>
        <taxon>Dikarya</taxon>
        <taxon>Basidiomycota</taxon>
        <taxon>Agaricomycotina</taxon>
        <taxon>Agaricomycetes</taxon>
        <taxon>Agaricomycetidae</taxon>
        <taxon>Agaricales</taxon>
        <taxon>Agaricineae</taxon>
        <taxon>Psathyrellaceae</taxon>
        <taxon>Ephemerocybe</taxon>
    </lineage>
</organism>
<dbReference type="InterPro" id="IPR021867">
    <property type="entry name" value="Bmt2/SAMTOR"/>
</dbReference>
<evidence type="ECO:0000313" key="7">
    <source>
        <dbReference type="Proteomes" id="UP000521943"/>
    </source>
</evidence>
<dbReference type="EC" id="2.1.1.-" evidence="4"/>
<dbReference type="InterPro" id="IPR029063">
    <property type="entry name" value="SAM-dependent_MTases_sf"/>
</dbReference>
<comment type="similarity">
    <text evidence="4">Belongs to the BMT2 family.</text>
</comment>
<gene>
    <name evidence="6" type="ORF">DFP72DRAFT_1058838</name>
</gene>
<evidence type="ECO:0000313" key="6">
    <source>
        <dbReference type="EMBL" id="KAF6765021.1"/>
    </source>
</evidence>
<feature type="region of interest" description="Disordered" evidence="5">
    <location>
        <begin position="1"/>
        <end position="25"/>
    </location>
</feature>
<keyword evidence="7" id="KW-1185">Reference proteome</keyword>
<feature type="binding site" evidence="4">
    <location>
        <position position="118"/>
    </location>
    <ligand>
        <name>S-adenosyl-L-methionine</name>
        <dbReference type="ChEBI" id="CHEBI:59789"/>
    </ligand>
</feature>
<dbReference type="PANTHER" id="PTHR21008:SF1">
    <property type="entry name" value="25S RRNA (ADENINE(2142)-N(1))-METHYLTRANSFERASE"/>
    <property type="match status" value="1"/>
</dbReference>
<evidence type="ECO:0000256" key="5">
    <source>
        <dbReference type="SAM" id="MobiDB-lite"/>
    </source>
</evidence>
<keyword evidence="4" id="KW-0539">Nucleus</keyword>
<dbReference type="GO" id="GO:0016433">
    <property type="term" value="F:rRNA (adenine) methyltransferase activity"/>
    <property type="evidence" value="ECO:0007669"/>
    <property type="project" value="UniProtKB-UniRule"/>
</dbReference>